<reference evidence="1" key="2">
    <citation type="submission" date="2021-04" db="EMBL/GenBank/DDBJ databases">
        <authorList>
            <person name="Gilroy R."/>
        </authorList>
    </citation>
    <scope>NUCLEOTIDE SEQUENCE</scope>
    <source>
        <strain evidence="1">CHK33-7979</strain>
    </source>
</reference>
<sequence>MGFLARCPGLLLALPGPHPHGGVTVFASETQPGSGLWLTPIALEKTGGNTYVSLRGYDAAGTLLCDDIPQ</sequence>
<proteinExistence type="predicted"/>
<reference evidence="1" key="1">
    <citation type="journal article" date="2021" name="PeerJ">
        <title>Extensive microbial diversity within the chicken gut microbiome revealed by metagenomics and culture.</title>
        <authorList>
            <person name="Gilroy R."/>
            <person name="Ravi A."/>
            <person name="Getino M."/>
            <person name="Pursley I."/>
            <person name="Horton D.L."/>
            <person name="Alikhan N.F."/>
            <person name="Baker D."/>
            <person name="Gharbi K."/>
            <person name="Hall N."/>
            <person name="Watson M."/>
            <person name="Adriaenssens E.M."/>
            <person name="Foster-Nyarko E."/>
            <person name="Jarju S."/>
            <person name="Secka A."/>
            <person name="Antonio M."/>
            <person name="Oren A."/>
            <person name="Chaudhuri R.R."/>
            <person name="La Ragione R."/>
            <person name="Hildebrand F."/>
            <person name="Pallen M.J."/>
        </authorList>
    </citation>
    <scope>NUCLEOTIDE SEQUENCE</scope>
    <source>
        <strain evidence="1">CHK33-7979</strain>
    </source>
</reference>
<comment type="caution">
    <text evidence="1">The sequence shown here is derived from an EMBL/GenBank/DDBJ whole genome shotgun (WGS) entry which is preliminary data.</text>
</comment>
<name>A0A9D1Z4Q7_9FIRM</name>
<evidence type="ECO:0000313" key="1">
    <source>
        <dbReference type="EMBL" id="HIY73772.1"/>
    </source>
</evidence>
<dbReference type="EMBL" id="DXCX01000076">
    <property type="protein sequence ID" value="HIY73772.1"/>
    <property type="molecule type" value="Genomic_DNA"/>
</dbReference>
<accession>A0A9D1Z4Q7</accession>
<dbReference type="AlphaFoldDB" id="A0A9D1Z4Q7"/>
<evidence type="ECO:0000313" key="2">
    <source>
        <dbReference type="Proteomes" id="UP000886824"/>
    </source>
</evidence>
<protein>
    <submittedName>
        <fullName evidence="1">Uncharacterized protein</fullName>
    </submittedName>
</protein>
<gene>
    <name evidence="1" type="ORF">H9826_07350</name>
</gene>
<organism evidence="1 2">
    <name type="scientific">Candidatus Intestinimonas merdavium</name>
    <dbReference type="NCBI Taxonomy" id="2838622"/>
    <lineage>
        <taxon>Bacteria</taxon>
        <taxon>Bacillati</taxon>
        <taxon>Bacillota</taxon>
        <taxon>Clostridia</taxon>
        <taxon>Eubacteriales</taxon>
        <taxon>Intestinimonas</taxon>
    </lineage>
</organism>
<dbReference type="Proteomes" id="UP000886824">
    <property type="component" value="Unassembled WGS sequence"/>
</dbReference>